<sequence>MPRPTDIPVVDLMMEIPTGTAGMGMKEARKLMKDSGSKDFSHHPAQYLFKDSGDRMAQELDPDAIVAMMDAHGVACAMIGVHPKYPENALALFEAHPGRFIGEVGINPHLGMKGVRALEETVKLHPNIVAASAAPCLLNPQVPIDDKTWYPLYAKCCELDIPVNMLVGVPGPRVPYKCQHPGLLDEVAWFFPELRVVMRHGGDPWTDLCCKLLLKWPNLYYSTSAWAPKHYPRNILDFANKRGAQKVLFAGYYPGLSYDRIFSEMDDLPLKDDVWPLFLRENARRVYKLDGIVGD</sequence>
<dbReference type="SUPFAM" id="SSF51556">
    <property type="entry name" value="Metallo-dependent hydrolases"/>
    <property type="match status" value="1"/>
</dbReference>
<keyword evidence="1" id="KW-0456">Lyase</keyword>
<evidence type="ECO:0000256" key="1">
    <source>
        <dbReference type="ARBA" id="ARBA00023239"/>
    </source>
</evidence>
<dbReference type="AlphaFoldDB" id="A0A1N6CZ16"/>
<dbReference type="Gene3D" id="3.20.20.140">
    <property type="entry name" value="Metal-dependent hydrolases"/>
    <property type="match status" value="1"/>
</dbReference>
<evidence type="ECO:0000313" key="4">
    <source>
        <dbReference type="Proteomes" id="UP000185192"/>
    </source>
</evidence>
<dbReference type="Pfam" id="PF04909">
    <property type="entry name" value="Amidohydro_2"/>
    <property type="match status" value="1"/>
</dbReference>
<dbReference type="STRING" id="1123272.SAMN02745824_1279"/>
<keyword evidence="4" id="KW-1185">Reference proteome</keyword>
<feature type="domain" description="Amidohydrolase-related" evidence="2">
    <location>
        <begin position="80"/>
        <end position="289"/>
    </location>
</feature>
<dbReference type="PANTHER" id="PTHR21240">
    <property type="entry name" value="2-AMINO-3-CARBOXYLMUCONATE-6-SEMIALDEHYDE DECARBOXYLASE"/>
    <property type="match status" value="1"/>
</dbReference>
<proteinExistence type="predicted"/>
<organism evidence="3 4">
    <name type="scientific">Parasphingorhabdus marina DSM 22363</name>
    <dbReference type="NCBI Taxonomy" id="1123272"/>
    <lineage>
        <taxon>Bacteria</taxon>
        <taxon>Pseudomonadati</taxon>
        <taxon>Pseudomonadota</taxon>
        <taxon>Alphaproteobacteria</taxon>
        <taxon>Sphingomonadales</taxon>
        <taxon>Sphingomonadaceae</taxon>
        <taxon>Parasphingorhabdus</taxon>
    </lineage>
</organism>
<evidence type="ECO:0000259" key="2">
    <source>
        <dbReference type="Pfam" id="PF04909"/>
    </source>
</evidence>
<dbReference type="OrthoDB" id="1407586at2"/>
<dbReference type="GO" id="GO:0016787">
    <property type="term" value="F:hydrolase activity"/>
    <property type="evidence" value="ECO:0007669"/>
    <property type="project" value="InterPro"/>
</dbReference>
<reference evidence="4" key="1">
    <citation type="submission" date="2016-11" db="EMBL/GenBank/DDBJ databases">
        <authorList>
            <person name="Varghese N."/>
            <person name="Submissions S."/>
        </authorList>
    </citation>
    <scope>NUCLEOTIDE SEQUENCE [LARGE SCALE GENOMIC DNA]</scope>
    <source>
        <strain evidence="4">DSM 22363</strain>
    </source>
</reference>
<dbReference type="RefSeq" id="WP_074204944.1">
    <property type="nucleotide sequence ID" value="NZ_FSQW01000001.1"/>
</dbReference>
<protein>
    <recommendedName>
        <fullName evidence="2">Amidohydrolase-related domain-containing protein</fullName>
    </recommendedName>
</protein>
<accession>A0A1N6CZ16</accession>
<gene>
    <name evidence="3" type="ORF">SAMN02745824_1279</name>
</gene>
<dbReference type="PANTHER" id="PTHR21240:SF19">
    <property type="entry name" value="CATALYTIC_ HYDROLASE"/>
    <property type="match status" value="1"/>
</dbReference>
<evidence type="ECO:0000313" key="3">
    <source>
        <dbReference type="EMBL" id="SIN63706.1"/>
    </source>
</evidence>
<dbReference type="InterPro" id="IPR006680">
    <property type="entry name" value="Amidohydro-rel"/>
</dbReference>
<dbReference type="EMBL" id="FSQW01000001">
    <property type="protein sequence ID" value="SIN63706.1"/>
    <property type="molecule type" value="Genomic_DNA"/>
</dbReference>
<dbReference type="Proteomes" id="UP000185192">
    <property type="component" value="Unassembled WGS sequence"/>
</dbReference>
<dbReference type="InterPro" id="IPR032466">
    <property type="entry name" value="Metal_Hydrolase"/>
</dbReference>
<dbReference type="GO" id="GO:0016831">
    <property type="term" value="F:carboxy-lyase activity"/>
    <property type="evidence" value="ECO:0007669"/>
    <property type="project" value="InterPro"/>
</dbReference>
<name>A0A1N6CZ16_9SPHN</name>
<dbReference type="InterPro" id="IPR032465">
    <property type="entry name" value="ACMSD"/>
</dbReference>